<protein>
    <submittedName>
        <fullName evidence="2">Uncharacterized protein</fullName>
    </submittedName>
</protein>
<feature type="region of interest" description="Disordered" evidence="1">
    <location>
        <begin position="868"/>
        <end position="895"/>
    </location>
</feature>
<dbReference type="EMBL" id="AEJB01000475">
    <property type="protein sequence ID" value="ELP64177.1"/>
    <property type="molecule type" value="Genomic_DNA"/>
</dbReference>
<reference evidence="2 3" key="1">
    <citation type="journal article" date="2011" name="Plasmid">
        <title>Streptomyces turgidiscabies Car8 contains a modular pathogenicity island that shares virulence genes with other actinobacterial plant pathogens.</title>
        <authorList>
            <person name="Huguet-Tapia J.C."/>
            <person name="Badger J.H."/>
            <person name="Loria R."/>
            <person name="Pettis G.S."/>
        </authorList>
    </citation>
    <scope>NUCLEOTIDE SEQUENCE [LARGE SCALE GENOMIC DNA]</scope>
    <source>
        <strain evidence="2 3">Car8</strain>
    </source>
</reference>
<sequence length="1152" mass="117321">MARLWTCGFELQSVTAGVEVLSVTGTPTISTTVHRAGAASLRINPSAATQYVEQQIDSGTVKRTLHRFYLRITTLPSADCNIYGIGQSGYFPGLLRLKTTGVLTLRDGFTAADIGTASAALSTGVWYRIELDYTDTAGTAGSVTGAFKGYVNGVEFSSTVCSNINGWSRVRVGAQTAVSGDFHIDDVAVNDTTGSVQTGLPGPGNIVHLKPNAAGDNNLFGTAVGGTAGAGNNYTRISETTPDDATSYNETAATGTTTIDDVNLDSSATAGIGAGERVALVQVGARIGSNAATAASLVYRIKSQAAGTVLESGSVSVALNGWASQKSAAPYVYQLTSYTDPQAGGAWTQALLDTAQIGYRTNVSQATTRRVSALWALVETIPLTTAALGTASEVDTGQAAGKTKTKALALGSETDSGQALARRKTKALALSAETSTAQVLGRRKSIALGTATETNSAQTLVPLAGVPFSALADTFNDGVVDPAKWPDSYDPGGYSEVGGRARVACNTAYNAYASAEAYRLRESGVHVRMWPPAAGGATVEAWAQLLVQTITLGTDAIFEVSAITGNLIMAVRTGYFDPAQAAISYDATAHAWLRIRETGGQLLWDTSPDGITWTNRRTAASPGWVGDTNLQVQLIAHRDGGVDDVAEFDSFNTGASQSAALVLAGEVDTAQSLVGRKSLALGATGEVDSAQAPGRSRSRALAPAGEPEAAQPLGKAKTAALTVATETDQARALIGSRSAALGRAAETGAARPLGRAKASALLPAAETETAQSPAGRKQLALGTAVESAAARSFGSAKMAVLPVAEETATAVPLAPASGLVAAEETSTARSLGRVKARTVGVAGEVGEARPLGRVKAAGLTVAAETATARPLAGGRRRALVPSEETSTARPFVQSRARQLPTAVEESEALGLAGGSVAVLGRGSETDEARPVTGRKSQALTAVLAVESALPVAGRKTRALGTAGEFSTAQVLAAGKRAQLVAAAEVVEAERLLVPGAIAPADETSTARPLVGGKRLDLTSAVEAVEAQQFGAQSLLALGRAIELAGTLPVGRLKTRGLSAAAGFEAAQPFRGTKTCALGRAAEVSRALIGPKVRITPAVEHGQALVLIGRRQQPADHLAPSTSGPVLTPSTSGPGLSTSGTGPLLAATTTSGG</sequence>
<keyword evidence="3" id="KW-1185">Reference proteome</keyword>
<feature type="region of interest" description="Disordered" evidence="1">
    <location>
        <begin position="686"/>
        <end position="715"/>
    </location>
</feature>
<dbReference type="Proteomes" id="UP000010931">
    <property type="component" value="Unassembled WGS sequence"/>
</dbReference>
<organism evidence="2 3">
    <name type="scientific">Streptomyces turgidiscabies (strain Car8)</name>
    <dbReference type="NCBI Taxonomy" id="698760"/>
    <lineage>
        <taxon>Bacteria</taxon>
        <taxon>Bacillati</taxon>
        <taxon>Actinomycetota</taxon>
        <taxon>Actinomycetes</taxon>
        <taxon>Kitasatosporales</taxon>
        <taxon>Streptomycetaceae</taxon>
        <taxon>Streptomyces</taxon>
    </lineage>
</organism>
<accession>L7EYU0</accession>
<dbReference type="Gene3D" id="2.60.120.200">
    <property type="match status" value="1"/>
</dbReference>
<proteinExistence type="predicted"/>
<feature type="compositionally biased region" description="Low complexity" evidence="1">
    <location>
        <begin position="1126"/>
        <end position="1144"/>
    </location>
</feature>
<dbReference type="GeneID" id="97399346"/>
<dbReference type="AlphaFoldDB" id="L7EYU0"/>
<name>L7EYU0_STRT8</name>
<evidence type="ECO:0000313" key="2">
    <source>
        <dbReference type="EMBL" id="ELP64177.1"/>
    </source>
</evidence>
<dbReference type="RefSeq" id="WP_006380860.1">
    <property type="nucleotide sequence ID" value="NZ_AEJB01000475.1"/>
</dbReference>
<feature type="region of interest" description="Disordered" evidence="1">
    <location>
        <begin position="1113"/>
        <end position="1152"/>
    </location>
</feature>
<evidence type="ECO:0000313" key="3">
    <source>
        <dbReference type="Proteomes" id="UP000010931"/>
    </source>
</evidence>
<gene>
    <name evidence="2" type="ORF">STRTUCAR8_05589</name>
</gene>
<evidence type="ECO:0000256" key="1">
    <source>
        <dbReference type="SAM" id="MobiDB-lite"/>
    </source>
</evidence>
<comment type="caution">
    <text evidence="2">The sequence shown here is derived from an EMBL/GenBank/DDBJ whole genome shotgun (WGS) entry which is preliminary data.</text>
</comment>
<dbReference type="PATRIC" id="fig|698760.3.peg.6977"/>